<name>X1ULM1_9ZZZZ</name>
<evidence type="ECO:0000313" key="1">
    <source>
        <dbReference type="EMBL" id="GAJ04457.1"/>
    </source>
</evidence>
<gene>
    <name evidence="1" type="ORF">S12H4_48467</name>
</gene>
<feature type="non-terminal residue" evidence="1">
    <location>
        <position position="1"/>
    </location>
</feature>
<reference evidence="1" key="1">
    <citation type="journal article" date="2014" name="Front. Microbiol.">
        <title>High frequency of phylogenetically diverse reductive dehalogenase-homologous genes in deep subseafloor sedimentary metagenomes.</title>
        <authorList>
            <person name="Kawai M."/>
            <person name="Futagami T."/>
            <person name="Toyoda A."/>
            <person name="Takaki Y."/>
            <person name="Nishi S."/>
            <person name="Hori S."/>
            <person name="Arai W."/>
            <person name="Tsubouchi T."/>
            <person name="Morono Y."/>
            <person name="Uchiyama I."/>
            <person name="Ito T."/>
            <person name="Fujiyama A."/>
            <person name="Inagaki F."/>
            <person name="Takami H."/>
        </authorList>
    </citation>
    <scope>NUCLEOTIDE SEQUENCE</scope>
    <source>
        <strain evidence="1">Expedition CK06-06</strain>
    </source>
</reference>
<accession>X1ULM1</accession>
<sequence>GSGFDLNKPGKYTIWVELIMNPGDPEIVDRYIGDLCTVEAVVEVFAGRITRKELDYDAVRVPFPVQ</sequence>
<protein>
    <submittedName>
        <fullName evidence="1">Uncharacterized protein</fullName>
    </submittedName>
</protein>
<dbReference type="EMBL" id="BARW01030296">
    <property type="protein sequence ID" value="GAJ04457.1"/>
    <property type="molecule type" value="Genomic_DNA"/>
</dbReference>
<dbReference type="AlphaFoldDB" id="X1ULM1"/>
<proteinExistence type="predicted"/>
<organism evidence="1">
    <name type="scientific">marine sediment metagenome</name>
    <dbReference type="NCBI Taxonomy" id="412755"/>
    <lineage>
        <taxon>unclassified sequences</taxon>
        <taxon>metagenomes</taxon>
        <taxon>ecological metagenomes</taxon>
    </lineage>
</organism>
<comment type="caution">
    <text evidence="1">The sequence shown here is derived from an EMBL/GenBank/DDBJ whole genome shotgun (WGS) entry which is preliminary data.</text>
</comment>